<gene>
    <name evidence="1" type="ORF">BDV96DRAFT_405530</name>
</gene>
<reference evidence="1" key="1">
    <citation type="journal article" date="2020" name="Stud. Mycol.">
        <title>101 Dothideomycetes genomes: a test case for predicting lifestyles and emergence of pathogens.</title>
        <authorList>
            <person name="Haridas S."/>
            <person name="Albert R."/>
            <person name="Binder M."/>
            <person name="Bloem J."/>
            <person name="Labutti K."/>
            <person name="Salamov A."/>
            <person name="Andreopoulos B."/>
            <person name="Baker S."/>
            <person name="Barry K."/>
            <person name="Bills G."/>
            <person name="Bluhm B."/>
            <person name="Cannon C."/>
            <person name="Castanera R."/>
            <person name="Culley D."/>
            <person name="Daum C."/>
            <person name="Ezra D."/>
            <person name="Gonzalez J."/>
            <person name="Henrissat B."/>
            <person name="Kuo A."/>
            <person name="Liang C."/>
            <person name="Lipzen A."/>
            <person name="Lutzoni F."/>
            <person name="Magnuson J."/>
            <person name="Mondo S."/>
            <person name="Nolan M."/>
            <person name="Ohm R."/>
            <person name="Pangilinan J."/>
            <person name="Park H.-J."/>
            <person name="Ramirez L."/>
            <person name="Alfaro M."/>
            <person name="Sun H."/>
            <person name="Tritt A."/>
            <person name="Yoshinaga Y."/>
            <person name="Zwiers L.-H."/>
            <person name="Turgeon B."/>
            <person name="Goodwin S."/>
            <person name="Spatafora J."/>
            <person name="Crous P."/>
            <person name="Grigoriev I."/>
        </authorList>
    </citation>
    <scope>NUCLEOTIDE SEQUENCE</scope>
    <source>
        <strain evidence="1">CBS 627.86</strain>
    </source>
</reference>
<dbReference type="EMBL" id="ML977318">
    <property type="protein sequence ID" value="KAF2117871.1"/>
    <property type="molecule type" value="Genomic_DNA"/>
</dbReference>
<evidence type="ECO:0000313" key="2">
    <source>
        <dbReference type="Proteomes" id="UP000799770"/>
    </source>
</evidence>
<dbReference type="AlphaFoldDB" id="A0A6A5ZHN8"/>
<sequence length="245" mass="27775">MVYLTRLLGLVNNISEPVLAARCQLRWDRPGLRIKETNNISELWADESFKDLAFNNPNVEYLRSLEAIEPSVLTSCIACGSTLESSGTCANCPVYNKWEVGDQSEGDTIRGRLMRRRAHAISEVRVGHEDAEDFATDYGWGTGPGKFSALWSNEKSSAVRTWLNDPIEPGPAYPATHEEYRPRPTSEEYQPMYWTFSTRTNRSRSGTLTEQGRSSTITILNQQIRLLDQIRSLNQRACLSGRRIR</sequence>
<evidence type="ECO:0000313" key="1">
    <source>
        <dbReference type="EMBL" id="KAF2117871.1"/>
    </source>
</evidence>
<name>A0A6A5ZHN8_9PLEO</name>
<proteinExistence type="predicted"/>
<organism evidence="1 2">
    <name type="scientific">Lophiotrema nucula</name>
    <dbReference type="NCBI Taxonomy" id="690887"/>
    <lineage>
        <taxon>Eukaryota</taxon>
        <taxon>Fungi</taxon>
        <taxon>Dikarya</taxon>
        <taxon>Ascomycota</taxon>
        <taxon>Pezizomycotina</taxon>
        <taxon>Dothideomycetes</taxon>
        <taxon>Pleosporomycetidae</taxon>
        <taxon>Pleosporales</taxon>
        <taxon>Lophiotremataceae</taxon>
        <taxon>Lophiotrema</taxon>
    </lineage>
</organism>
<dbReference type="Proteomes" id="UP000799770">
    <property type="component" value="Unassembled WGS sequence"/>
</dbReference>
<accession>A0A6A5ZHN8</accession>
<protein>
    <submittedName>
        <fullName evidence="1">Uncharacterized protein</fullName>
    </submittedName>
</protein>
<keyword evidence="2" id="KW-1185">Reference proteome</keyword>